<protein>
    <submittedName>
        <fullName evidence="8">Uncharacterized protein</fullName>
    </submittedName>
</protein>
<evidence type="ECO:0000256" key="4">
    <source>
        <dbReference type="SAM" id="Coils"/>
    </source>
</evidence>
<evidence type="ECO:0000313" key="9">
    <source>
        <dbReference type="Proteomes" id="UP000290189"/>
    </source>
</evidence>
<dbReference type="PROSITE" id="PS50082">
    <property type="entry name" value="WD_REPEATS_2"/>
    <property type="match status" value="1"/>
</dbReference>
<evidence type="ECO:0000256" key="1">
    <source>
        <dbReference type="ARBA" id="ARBA00022574"/>
    </source>
</evidence>
<reference evidence="8 9" key="1">
    <citation type="submission" date="2018-03" db="EMBL/GenBank/DDBJ databases">
        <authorList>
            <person name="Fogelqvist J."/>
        </authorList>
    </citation>
    <scope>NUCLEOTIDE SEQUENCE [LARGE SCALE GENOMIC DNA]</scope>
</reference>
<dbReference type="GO" id="GO:0008017">
    <property type="term" value="F:microtubule binding"/>
    <property type="evidence" value="ECO:0007669"/>
    <property type="project" value="TreeGrafter"/>
</dbReference>
<dbReference type="InterPro" id="IPR015943">
    <property type="entry name" value="WD40/YVTN_repeat-like_dom_sf"/>
</dbReference>
<dbReference type="SUPFAM" id="SSF50978">
    <property type="entry name" value="WD40 repeat-like"/>
    <property type="match status" value="1"/>
</dbReference>
<keyword evidence="1 3" id="KW-0853">WD repeat</keyword>
<feature type="domain" description="EML-like first beta-propeller" evidence="6">
    <location>
        <begin position="333"/>
        <end position="597"/>
    </location>
</feature>
<sequence>MSGRPSSLLDTSAAAIRIQRCFRAWSARTTAALLAQLEAEEERQKEWLLDAQQRLDDAASSNDKLLETARQFARHMTEPTLASGADRLPGAAPDSAAKKRAASTIQRWYRRCTQRAISTLIEEMKTIEQVDQQRLSTAIQQMDRSAVDKQQQEEGLVQIAPAEQNTIEEADVARVVDAGEEHSVPDEEPDAPGTLQGELLAEEETQPAICVQRTSRQEPLEGAVQAELEQQESALLERATGTLGNVEAAKRDGDQLMLAQRRRESVGAAEGSLVHVARSTNRPPDTDLALEHVYGYNGADAMGNNVCYADDAESILYTIASVAALQCRATRRQTIFQGHTDEVSCLAVSPDGDLVATGQFDTTAAESQQALVIVWDLRTGRPMMEFAQHAVGVCALAFLSGSDRLVSVGLEDPQVIAVWDCGRSPRLLGTTVQGHKQNIDAVHAVVTHPVHNDEFATCGRECVKFWRYTGEGQHPVHCVWSAASPLGTTFRCATFRAGDHLVAGLSTGDLVSIEAGCQHAILPGHGAEVAVLRRLPNRGALSMCSRFQVLFWNSRLRVTHSFDLRFGEPGIGVPRAADWNERRRRLLLGTSCNRIWEFDLSENVRVCRTASTIVEGHPGELTAMAAHPFLPFVASADDTRAVRVLDTEERMHVRTLRPFDSNVSCMAFTPSGNQLAFALCSGRVVLMEFPALRSVTAEARLDDNDVGTVLRVSAKRNVLFVAGGCSIHLLDLDTLRRLRVIRVPFPVATIDVSNAGDHVAVSGHEWSPPLIYQIGEDHDRIRDDITGLDVGWTHRTCFDGGVLSGCRRHDNDLSRLAVSTSGSVVAVADHLGLLHLYRFPCQSESACAHVQRGHASPLVGLWFTKDDAQVIAGGRRDYMISQWRHRTIVAEQAPPERPPAVVVDDTPVDEEPSPTDPPASDSISPGFIVIMNAPPERVAPPAPLVNAVAGVDRRRLYSELQAVKARTHVVEVRCGRQRAQVQRYTSQLQNLKRLAAEFDKKTTTTTTSRVLLNGATDRALRSVPIRPRTVDVARVRRRDENARSNCRRLQAELDDLDKELDEVQQQLVVCDAIVEARARRYRASRAVVAVERQLKQAKKGRSIPAPGPTDRLS</sequence>
<dbReference type="InterPro" id="IPR055442">
    <property type="entry name" value="Beta-prop_EML-like_2nd"/>
</dbReference>
<dbReference type="PANTHER" id="PTHR13720:SF33">
    <property type="entry name" value="HELP DOMAIN-CONTAINING PROTEIN"/>
    <property type="match status" value="1"/>
</dbReference>
<dbReference type="Gene3D" id="1.20.5.190">
    <property type="match status" value="1"/>
</dbReference>
<evidence type="ECO:0000256" key="2">
    <source>
        <dbReference type="ARBA" id="ARBA00022737"/>
    </source>
</evidence>
<dbReference type="SMART" id="SM00320">
    <property type="entry name" value="WD40"/>
    <property type="match status" value="8"/>
</dbReference>
<feature type="coiled-coil region" evidence="4">
    <location>
        <begin position="974"/>
        <end position="1001"/>
    </location>
</feature>
<name>A0A3P3Y4R1_PLABS</name>
<keyword evidence="2" id="KW-0677">Repeat</keyword>
<dbReference type="SUPFAM" id="SSF50998">
    <property type="entry name" value="Quinoprotein alcohol dehydrogenase-like"/>
    <property type="match status" value="1"/>
</dbReference>
<dbReference type="Pfam" id="PF23414">
    <property type="entry name" value="Beta-prop_EML_2"/>
    <property type="match status" value="1"/>
</dbReference>
<proteinExistence type="predicted"/>
<keyword evidence="8" id="KW-0496">Mitochondrion</keyword>
<evidence type="ECO:0000259" key="7">
    <source>
        <dbReference type="Pfam" id="PF23414"/>
    </source>
</evidence>
<dbReference type="Proteomes" id="UP000290189">
    <property type="component" value="Unassembled WGS sequence"/>
</dbReference>
<dbReference type="InterPro" id="IPR050630">
    <property type="entry name" value="WD_repeat_EMAP"/>
</dbReference>
<dbReference type="AlphaFoldDB" id="A0A3P3Y4R1"/>
<evidence type="ECO:0000256" key="3">
    <source>
        <dbReference type="PROSITE-ProRule" id="PRU00221"/>
    </source>
</evidence>
<feature type="domain" description="EML-like second beta-propeller" evidence="7">
    <location>
        <begin position="621"/>
        <end position="885"/>
    </location>
</feature>
<feature type="coiled-coil region" evidence="4">
    <location>
        <begin position="34"/>
        <end position="68"/>
    </location>
</feature>
<dbReference type="Gene3D" id="2.130.10.10">
    <property type="entry name" value="YVTN repeat-like/Quinoprotein amine dehydrogenase"/>
    <property type="match status" value="2"/>
</dbReference>
<evidence type="ECO:0000256" key="5">
    <source>
        <dbReference type="SAM" id="MobiDB-lite"/>
    </source>
</evidence>
<feature type="region of interest" description="Disordered" evidence="5">
    <location>
        <begin position="892"/>
        <end position="925"/>
    </location>
</feature>
<dbReference type="EMBL" id="OVEO01000003">
    <property type="protein sequence ID" value="SPQ95158.1"/>
    <property type="molecule type" value="Genomic_DNA"/>
</dbReference>
<organism evidence="8 9">
    <name type="scientific">Plasmodiophora brassicae</name>
    <name type="common">Clubroot disease agent</name>
    <dbReference type="NCBI Taxonomy" id="37360"/>
    <lineage>
        <taxon>Eukaryota</taxon>
        <taxon>Sar</taxon>
        <taxon>Rhizaria</taxon>
        <taxon>Endomyxa</taxon>
        <taxon>Phytomyxea</taxon>
        <taxon>Plasmodiophorida</taxon>
        <taxon>Plasmodiophoridae</taxon>
        <taxon>Plasmodiophora</taxon>
    </lineage>
</organism>
<evidence type="ECO:0000313" key="8">
    <source>
        <dbReference type="EMBL" id="SPQ95158.1"/>
    </source>
</evidence>
<keyword evidence="4" id="KW-0175">Coiled coil</keyword>
<dbReference type="PANTHER" id="PTHR13720">
    <property type="entry name" value="WD-40 REPEAT PROTEIN"/>
    <property type="match status" value="1"/>
</dbReference>
<dbReference type="InterPro" id="IPR055439">
    <property type="entry name" value="Beta-prop_EML_1st"/>
</dbReference>
<evidence type="ECO:0000259" key="6">
    <source>
        <dbReference type="Pfam" id="PF23409"/>
    </source>
</evidence>
<dbReference type="InterPro" id="IPR001680">
    <property type="entry name" value="WD40_rpt"/>
</dbReference>
<gene>
    <name evidence="8" type="ORF">PLBR_LOCUS2373</name>
</gene>
<feature type="repeat" description="WD" evidence="3">
    <location>
        <begin position="336"/>
        <end position="363"/>
    </location>
</feature>
<dbReference type="InterPro" id="IPR036322">
    <property type="entry name" value="WD40_repeat_dom_sf"/>
</dbReference>
<feature type="coiled-coil region" evidence="4">
    <location>
        <begin position="1032"/>
        <end position="1066"/>
    </location>
</feature>
<accession>A0A3P3Y4R1</accession>
<dbReference type="Pfam" id="PF23409">
    <property type="entry name" value="Beta-prop_EML"/>
    <property type="match status" value="1"/>
</dbReference>
<geneLocation type="mitochondrion" evidence="8"/>
<feature type="region of interest" description="Disordered" evidence="5">
    <location>
        <begin position="78"/>
        <end position="99"/>
    </location>
</feature>
<dbReference type="InterPro" id="IPR011047">
    <property type="entry name" value="Quinoprotein_ADH-like_sf"/>
</dbReference>